<evidence type="ECO:0000256" key="2">
    <source>
        <dbReference type="ARBA" id="ARBA00007886"/>
    </source>
</evidence>
<evidence type="ECO:0000313" key="11">
    <source>
        <dbReference type="EMBL" id="NEX78088.1"/>
    </source>
</evidence>
<evidence type="ECO:0000259" key="9">
    <source>
        <dbReference type="Pfam" id="PF05504"/>
    </source>
</evidence>
<evidence type="ECO:0000256" key="1">
    <source>
        <dbReference type="ARBA" id="ARBA00004635"/>
    </source>
</evidence>
<keyword evidence="7" id="KW-0449">Lipoprotein</keyword>
<dbReference type="InterPro" id="IPR008844">
    <property type="entry name" value="Spore_GerAC-like"/>
</dbReference>
<keyword evidence="6" id="KW-0564">Palmitate</keyword>
<evidence type="ECO:0000256" key="7">
    <source>
        <dbReference type="ARBA" id="ARBA00023288"/>
    </source>
</evidence>
<comment type="subcellular location">
    <subcellularLocation>
        <location evidence="1">Membrane</location>
        <topology evidence="1">Lipid-anchor</topology>
    </subcellularLocation>
</comment>
<dbReference type="Proteomes" id="UP000481621">
    <property type="component" value="Unassembled WGS sequence"/>
</dbReference>
<dbReference type="InterPro" id="IPR057336">
    <property type="entry name" value="GerAC_N"/>
</dbReference>
<dbReference type="Gene3D" id="6.20.190.10">
    <property type="entry name" value="Nutrient germinant receptor protein C, domain 1"/>
    <property type="match status" value="1"/>
</dbReference>
<dbReference type="AlphaFoldDB" id="A0A6B3TN39"/>
<dbReference type="Gene3D" id="3.30.300.210">
    <property type="entry name" value="Nutrient germinant receptor protein C, domain 3"/>
    <property type="match status" value="1"/>
</dbReference>
<gene>
    <name evidence="11" type="ORF">G4Z05_04185</name>
</gene>
<dbReference type="Pfam" id="PF25198">
    <property type="entry name" value="Spore_GerAC_N"/>
    <property type="match status" value="1"/>
</dbReference>
<dbReference type="RefSeq" id="WP_163250605.1">
    <property type="nucleotide sequence ID" value="NZ_JAAIUV010000004.1"/>
</dbReference>
<feature type="domain" description="Spore germination protein N-terminal" evidence="10">
    <location>
        <begin position="23"/>
        <end position="202"/>
    </location>
</feature>
<evidence type="ECO:0000313" key="12">
    <source>
        <dbReference type="Proteomes" id="UP000481621"/>
    </source>
</evidence>
<dbReference type="EMBL" id="JAAIUV010000004">
    <property type="protein sequence ID" value="NEX78088.1"/>
    <property type="molecule type" value="Genomic_DNA"/>
</dbReference>
<dbReference type="PANTHER" id="PTHR35789">
    <property type="entry name" value="SPORE GERMINATION PROTEIN B3"/>
    <property type="match status" value="1"/>
</dbReference>
<keyword evidence="4 8" id="KW-0732">Signal</keyword>
<proteinExistence type="inferred from homology"/>
<evidence type="ECO:0000256" key="5">
    <source>
        <dbReference type="ARBA" id="ARBA00023136"/>
    </source>
</evidence>
<accession>A0A6B3TN39</accession>
<feature type="chain" id="PRO_5039196297" evidence="8">
    <location>
        <begin position="20"/>
        <end position="404"/>
    </location>
</feature>
<protein>
    <submittedName>
        <fullName evidence="11">Ger(X)C family spore germination protein</fullName>
    </submittedName>
</protein>
<comment type="caution">
    <text evidence="11">The sequence shown here is derived from an EMBL/GenBank/DDBJ whole genome shotgun (WGS) entry which is preliminary data.</text>
</comment>
<evidence type="ECO:0000259" key="10">
    <source>
        <dbReference type="Pfam" id="PF25198"/>
    </source>
</evidence>
<keyword evidence="5" id="KW-0472">Membrane</keyword>
<organism evidence="11 12">
    <name type="scientific">Neobacillus thermocopriae</name>
    <dbReference type="NCBI Taxonomy" id="1215031"/>
    <lineage>
        <taxon>Bacteria</taxon>
        <taxon>Bacillati</taxon>
        <taxon>Bacillota</taxon>
        <taxon>Bacilli</taxon>
        <taxon>Bacillales</taxon>
        <taxon>Bacillaceae</taxon>
        <taxon>Neobacillus</taxon>
    </lineage>
</organism>
<dbReference type="PROSITE" id="PS51257">
    <property type="entry name" value="PROKAR_LIPOPROTEIN"/>
    <property type="match status" value="1"/>
</dbReference>
<feature type="domain" description="Spore germination GerAC-like C-terminal" evidence="9">
    <location>
        <begin position="228"/>
        <end position="392"/>
    </location>
</feature>
<name>A0A6B3TN39_9BACI</name>
<dbReference type="InterPro" id="IPR046953">
    <property type="entry name" value="Spore_GerAC-like_C"/>
</dbReference>
<evidence type="ECO:0000256" key="8">
    <source>
        <dbReference type="SAM" id="SignalP"/>
    </source>
</evidence>
<comment type="similarity">
    <text evidence="2">Belongs to the GerABKC lipoprotein family.</text>
</comment>
<evidence type="ECO:0000256" key="6">
    <source>
        <dbReference type="ARBA" id="ARBA00023139"/>
    </source>
</evidence>
<dbReference type="PANTHER" id="PTHR35789:SF1">
    <property type="entry name" value="SPORE GERMINATION PROTEIN B3"/>
    <property type="match status" value="1"/>
</dbReference>
<sequence>MKKKILTTLIIFLLTPVLSSCWDQNEMTNLAFIMGLGIDKGKNKKYDVSFQIILPRNVTSGEGGNVSQGPPITVVKSPGDTLTEASRNVHKIVGRQLYYAHTNLVVVSDKVAKDKNLLLGFFDALTRDPDFRRTSQIVIAQKAKAEDILSALSITEQMPVNKITKQIQISEKVLGKDIKIDIDNFLDGVVSPERESIATGYIVIGKKNLIGTPKSIENSKVSAIIMANGLAVFRQGKLVGWLEGNKARGATWVLGKLKNTELNLDWEGKKNVINFVPLRSRTSTSVRFMNKKPIFQVSIKTEGWISEANAPIDLEDPNELTKIGGIAEEFIKNDILRTVHEAQKLKSDIFGFGEKVHRKNPKLWKELKGNWNEHFAESDVSVNVDVYVRRGGVRTNPFWVDLKK</sequence>
<dbReference type="InterPro" id="IPR038501">
    <property type="entry name" value="Spore_GerAC_C_sf"/>
</dbReference>
<dbReference type="GO" id="GO:0016020">
    <property type="term" value="C:membrane"/>
    <property type="evidence" value="ECO:0007669"/>
    <property type="project" value="UniProtKB-SubCell"/>
</dbReference>
<feature type="signal peptide" evidence="8">
    <location>
        <begin position="1"/>
        <end position="19"/>
    </location>
</feature>
<dbReference type="GO" id="GO:0009847">
    <property type="term" value="P:spore germination"/>
    <property type="evidence" value="ECO:0007669"/>
    <property type="project" value="InterPro"/>
</dbReference>
<keyword evidence="3" id="KW-0309">Germination</keyword>
<reference evidence="11" key="1">
    <citation type="submission" date="2020-02" db="EMBL/GenBank/DDBJ databases">
        <title>Bacillus sedimentmangrovi sp. nov., isolated from sediment of the mangrove ecosystem.</title>
        <authorList>
            <person name="Liu G."/>
        </authorList>
    </citation>
    <scope>NUCLEOTIDE SEQUENCE [LARGE SCALE GENOMIC DNA]</scope>
    <source>
        <strain evidence="11">SgZ-7</strain>
    </source>
</reference>
<evidence type="ECO:0000256" key="3">
    <source>
        <dbReference type="ARBA" id="ARBA00022544"/>
    </source>
</evidence>
<evidence type="ECO:0000256" key="4">
    <source>
        <dbReference type="ARBA" id="ARBA00022729"/>
    </source>
</evidence>
<keyword evidence="12" id="KW-1185">Reference proteome</keyword>
<dbReference type="NCBIfam" id="TIGR02887">
    <property type="entry name" value="spore_ger_x_C"/>
    <property type="match status" value="1"/>
</dbReference>
<dbReference type="Pfam" id="PF05504">
    <property type="entry name" value="Spore_GerAC"/>
    <property type="match status" value="1"/>
</dbReference>